<dbReference type="Gene3D" id="1.10.357.10">
    <property type="entry name" value="Tetracycline Repressor, domain 2"/>
    <property type="match status" value="1"/>
</dbReference>
<dbReference type="InterPro" id="IPR009057">
    <property type="entry name" value="Homeodomain-like_sf"/>
</dbReference>
<dbReference type="Proteomes" id="UP000637628">
    <property type="component" value="Unassembled WGS sequence"/>
</dbReference>
<evidence type="ECO:0000259" key="1">
    <source>
        <dbReference type="Pfam" id="PF17940"/>
    </source>
</evidence>
<reference evidence="2 3" key="1">
    <citation type="submission" date="2021-01" db="EMBL/GenBank/DDBJ databases">
        <title>Whole genome shotgun sequence of Actinoplanes durhamensis NBRC 14914.</title>
        <authorList>
            <person name="Komaki H."/>
            <person name="Tamura T."/>
        </authorList>
    </citation>
    <scope>NUCLEOTIDE SEQUENCE [LARGE SCALE GENOMIC DNA]</scope>
    <source>
        <strain evidence="2 3">NBRC 14914</strain>
    </source>
</reference>
<dbReference type="InterPro" id="IPR041583">
    <property type="entry name" value="TetR_C_31"/>
</dbReference>
<keyword evidence="3" id="KW-1185">Reference proteome</keyword>
<dbReference type="RefSeq" id="WP_203735695.1">
    <property type="nucleotide sequence ID" value="NZ_BAAATX010000049.1"/>
</dbReference>
<proteinExistence type="predicted"/>
<protein>
    <recommendedName>
        <fullName evidence="1">Tetracyclin repressor-like C-terminal group 31 domain-containing protein</fullName>
    </recommendedName>
</protein>
<organism evidence="2 3">
    <name type="scientific">Paractinoplanes durhamensis</name>
    <dbReference type="NCBI Taxonomy" id="113563"/>
    <lineage>
        <taxon>Bacteria</taxon>
        <taxon>Bacillati</taxon>
        <taxon>Actinomycetota</taxon>
        <taxon>Actinomycetes</taxon>
        <taxon>Micromonosporales</taxon>
        <taxon>Micromonosporaceae</taxon>
        <taxon>Paractinoplanes</taxon>
    </lineage>
</organism>
<evidence type="ECO:0000313" key="2">
    <source>
        <dbReference type="EMBL" id="GIE07862.1"/>
    </source>
</evidence>
<dbReference type="SUPFAM" id="SSF46689">
    <property type="entry name" value="Homeodomain-like"/>
    <property type="match status" value="1"/>
</dbReference>
<feature type="domain" description="Tetracyclin repressor-like C-terminal group 31" evidence="1">
    <location>
        <begin position="76"/>
        <end position="184"/>
    </location>
</feature>
<sequence>MAGRREVVLDAGIEVVGLQGIRALTHRAVDAVAGLPAGSTSNLFRTSGALLDAIVVRFAERERANAEAMFAGATPRTAGDLAGVLVAFAHDATGPNRALTLARYAILVEAGIRPALRDQLGATGANVNAWFRAWLLLAGSADPERDGPIIMNHWTGIVLHELARPAPKFDPASQIHTLLTSLIGR</sequence>
<dbReference type="EMBL" id="BOML01000091">
    <property type="protein sequence ID" value="GIE07862.1"/>
    <property type="molecule type" value="Genomic_DNA"/>
</dbReference>
<name>A0ABQ3ZDE7_9ACTN</name>
<gene>
    <name evidence="2" type="ORF">Adu01nite_92120</name>
</gene>
<accession>A0ABQ3ZDE7</accession>
<evidence type="ECO:0000313" key="3">
    <source>
        <dbReference type="Proteomes" id="UP000637628"/>
    </source>
</evidence>
<dbReference type="Pfam" id="PF17940">
    <property type="entry name" value="TetR_C_31"/>
    <property type="match status" value="1"/>
</dbReference>
<comment type="caution">
    <text evidence="2">The sequence shown here is derived from an EMBL/GenBank/DDBJ whole genome shotgun (WGS) entry which is preliminary data.</text>
</comment>